<comment type="caution">
    <text evidence="2">The sequence shown here is derived from an EMBL/GenBank/DDBJ whole genome shotgun (WGS) entry which is preliminary data.</text>
</comment>
<protein>
    <submittedName>
        <fullName evidence="2">Uncharacterized protein</fullName>
    </submittedName>
</protein>
<evidence type="ECO:0000313" key="3">
    <source>
        <dbReference type="Proteomes" id="UP001153269"/>
    </source>
</evidence>
<evidence type="ECO:0000313" key="2">
    <source>
        <dbReference type="EMBL" id="CAB1416721.1"/>
    </source>
</evidence>
<evidence type="ECO:0000256" key="1">
    <source>
        <dbReference type="SAM" id="MobiDB-lite"/>
    </source>
</evidence>
<feature type="compositionally biased region" description="Basic and acidic residues" evidence="1">
    <location>
        <begin position="36"/>
        <end position="63"/>
    </location>
</feature>
<gene>
    <name evidence="2" type="ORF">PLEPLA_LOCUS4512</name>
</gene>
<keyword evidence="3" id="KW-1185">Reference proteome</keyword>
<feature type="compositionally biased region" description="Polar residues" evidence="1">
    <location>
        <begin position="21"/>
        <end position="34"/>
    </location>
</feature>
<organism evidence="2 3">
    <name type="scientific">Pleuronectes platessa</name>
    <name type="common">European plaice</name>
    <dbReference type="NCBI Taxonomy" id="8262"/>
    <lineage>
        <taxon>Eukaryota</taxon>
        <taxon>Metazoa</taxon>
        <taxon>Chordata</taxon>
        <taxon>Craniata</taxon>
        <taxon>Vertebrata</taxon>
        <taxon>Euteleostomi</taxon>
        <taxon>Actinopterygii</taxon>
        <taxon>Neopterygii</taxon>
        <taxon>Teleostei</taxon>
        <taxon>Neoteleostei</taxon>
        <taxon>Acanthomorphata</taxon>
        <taxon>Carangaria</taxon>
        <taxon>Pleuronectiformes</taxon>
        <taxon>Pleuronectoidei</taxon>
        <taxon>Pleuronectidae</taxon>
        <taxon>Pleuronectes</taxon>
    </lineage>
</organism>
<dbReference type="Proteomes" id="UP001153269">
    <property type="component" value="Unassembled WGS sequence"/>
</dbReference>
<feature type="region of interest" description="Disordered" evidence="1">
    <location>
        <begin position="102"/>
        <end position="124"/>
    </location>
</feature>
<feature type="region of interest" description="Disordered" evidence="1">
    <location>
        <begin position="18"/>
        <end position="63"/>
    </location>
</feature>
<proteinExistence type="predicted"/>
<reference evidence="2" key="1">
    <citation type="submission" date="2020-03" db="EMBL/GenBank/DDBJ databases">
        <authorList>
            <person name="Weist P."/>
        </authorList>
    </citation>
    <scope>NUCLEOTIDE SEQUENCE</scope>
</reference>
<sequence>MAFVQFPTQRKTIEKAEEMATQATVQSGISQRSSYHSRDGTRLHNSRLNEKKAKSERERERDLSVQVVVELAPGPPYPSEITVFELHYSAEQPCISDVRALKRREVTPHSPPRVYDSSLVPEAR</sequence>
<dbReference type="AlphaFoldDB" id="A0A9N7TPG6"/>
<name>A0A9N7TPG6_PLEPL</name>
<dbReference type="EMBL" id="CADEAL010000224">
    <property type="protein sequence ID" value="CAB1416721.1"/>
    <property type="molecule type" value="Genomic_DNA"/>
</dbReference>
<accession>A0A9N7TPG6</accession>